<dbReference type="Proteomes" id="UP001164746">
    <property type="component" value="Chromosome 13"/>
</dbReference>
<evidence type="ECO:0000313" key="2">
    <source>
        <dbReference type="EMBL" id="WAR23953.1"/>
    </source>
</evidence>
<evidence type="ECO:0000313" key="3">
    <source>
        <dbReference type="Proteomes" id="UP001164746"/>
    </source>
</evidence>
<keyword evidence="3" id="KW-1185">Reference proteome</keyword>
<organism evidence="2 3">
    <name type="scientific">Mya arenaria</name>
    <name type="common">Soft-shell clam</name>
    <dbReference type="NCBI Taxonomy" id="6604"/>
    <lineage>
        <taxon>Eukaryota</taxon>
        <taxon>Metazoa</taxon>
        <taxon>Spiralia</taxon>
        <taxon>Lophotrochozoa</taxon>
        <taxon>Mollusca</taxon>
        <taxon>Bivalvia</taxon>
        <taxon>Autobranchia</taxon>
        <taxon>Heteroconchia</taxon>
        <taxon>Euheterodonta</taxon>
        <taxon>Imparidentia</taxon>
        <taxon>Neoheterodontei</taxon>
        <taxon>Myida</taxon>
        <taxon>Myoidea</taxon>
        <taxon>Myidae</taxon>
        <taxon>Mya</taxon>
    </lineage>
</organism>
<reference evidence="2" key="1">
    <citation type="submission" date="2022-11" db="EMBL/GenBank/DDBJ databases">
        <title>Centuries of genome instability and evolution in soft-shell clam transmissible cancer (bioRxiv).</title>
        <authorList>
            <person name="Hart S.F.M."/>
            <person name="Yonemitsu M.A."/>
            <person name="Giersch R.M."/>
            <person name="Beal B.F."/>
            <person name="Arriagada G."/>
            <person name="Davis B.W."/>
            <person name="Ostrander E.A."/>
            <person name="Goff S.P."/>
            <person name="Metzger M.J."/>
        </authorList>
    </citation>
    <scope>NUCLEOTIDE SEQUENCE</scope>
    <source>
        <strain evidence="2">MELC-2E11</strain>
        <tissue evidence="2">Siphon/mantle</tissue>
    </source>
</reference>
<sequence>MDGFEVHGQKERDEKKENGGRDWWRTSPTRAFCLRGTASKPKKAITEEKTEILTGQFEGDVACTTSPKQCSSKDQTSVPAMIKASSSSSRSEKVLEGKKGSE</sequence>
<feature type="compositionally biased region" description="Basic and acidic residues" evidence="1">
    <location>
        <begin position="1"/>
        <end position="24"/>
    </location>
</feature>
<protein>
    <submittedName>
        <fullName evidence="2">Uncharacterized protein</fullName>
    </submittedName>
</protein>
<proteinExistence type="predicted"/>
<feature type="region of interest" description="Disordered" evidence="1">
    <location>
        <begin position="1"/>
        <end position="25"/>
    </location>
</feature>
<dbReference type="EMBL" id="CP111024">
    <property type="protein sequence ID" value="WAR23953.1"/>
    <property type="molecule type" value="Genomic_DNA"/>
</dbReference>
<evidence type="ECO:0000256" key="1">
    <source>
        <dbReference type="SAM" id="MobiDB-lite"/>
    </source>
</evidence>
<feature type="compositionally biased region" description="Basic and acidic residues" evidence="1">
    <location>
        <begin position="90"/>
        <end position="102"/>
    </location>
</feature>
<feature type="region of interest" description="Disordered" evidence="1">
    <location>
        <begin position="63"/>
        <end position="102"/>
    </location>
</feature>
<gene>
    <name evidence="2" type="ORF">MAR_037622</name>
</gene>
<name>A0ABY7FP00_MYAAR</name>
<feature type="compositionally biased region" description="Polar residues" evidence="1">
    <location>
        <begin position="63"/>
        <end position="78"/>
    </location>
</feature>
<accession>A0ABY7FP00</accession>